<dbReference type="GO" id="GO:0003677">
    <property type="term" value="F:DNA binding"/>
    <property type="evidence" value="ECO:0007669"/>
    <property type="project" value="InterPro"/>
</dbReference>
<dbReference type="STRING" id="3750.A0A498HYV1"/>
<evidence type="ECO:0000259" key="3">
    <source>
        <dbReference type="Pfam" id="PF04057"/>
    </source>
</evidence>
<dbReference type="InterPro" id="IPR012340">
    <property type="entry name" value="NA-bd_OB-fold"/>
</dbReference>
<evidence type="ECO:0000256" key="1">
    <source>
        <dbReference type="SAM" id="MobiDB-lite"/>
    </source>
</evidence>
<proteinExistence type="predicted"/>
<protein>
    <recommendedName>
        <fullName evidence="3">Replication factor-A protein 1 N-terminal domain-containing protein</fullName>
    </recommendedName>
</protein>
<name>A0A498HYV1_MALDO</name>
<feature type="domain" description="Replication factor-A protein 1 N-terminal" evidence="3">
    <location>
        <begin position="5"/>
        <end position="96"/>
    </location>
</feature>
<dbReference type="SUPFAM" id="SSF50249">
    <property type="entry name" value="Nucleic acid-binding proteins"/>
    <property type="match status" value="1"/>
</dbReference>
<accession>A0A498HYV1</accession>
<evidence type="ECO:0000313" key="4">
    <source>
        <dbReference type="EMBL" id="RXH74777.1"/>
    </source>
</evidence>
<feature type="transmembrane region" description="Helical" evidence="2">
    <location>
        <begin position="231"/>
        <end position="253"/>
    </location>
</feature>
<dbReference type="CDD" id="cd04477">
    <property type="entry name" value="RPA1N"/>
    <property type="match status" value="1"/>
</dbReference>
<feature type="region of interest" description="Disordered" evidence="1">
    <location>
        <begin position="111"/>
        <end position="143"/>
    </location>
</feature>
<keyword evidence="5" id="KW-1185">Reference proteome</keyword>
<comment type="caution">
    <text evidence="4">The sequence shown here is derived from an EMBL/GenBank/DDBJ whole genome shotgun (WGS) entry which is preliminary data.</text>
</comment>
<organism evidence="4 5">
    <name type="scientific">Malus domestica</name>
    <name type="common">Apple</name>
    <name type="synonym">Pyrus malus</name>
    <dbReference type="NCBI Taxonomy" id="3750"/>
    <lineage>
        <taxon>Eukaryota</taxon>
        <taxon>Viridiplantae</taxon>
        <taxon>Streptophyta</taxon>
        <taxon>Embryophyta</taxon>
        <taxon>Tracheophyta</taxon>
        <taxon>Spermatophyta</taxon>
        <taxon>Magnoliopsida</taxon>
        <taxon>eudicotyledons</taxon>
        <taxon>Gunneridae</taxon>
        <taxon>Pentapetalae</taxon>
        <taxon>rosids</taxon>
        <taxon>fabids</taxon>
        <taxon>Rosales</taxon>
        <taxon>Rosaceae</taxon>
        <taxon>Amygdaloideae</taxon>
        <taxon>Maleae</taxon>
        <taxon>Malus</taxon>
    </lineage>
</organism>
<dbReference type="GO" id="GO:0005634">
    <property type="term" value="C:nucleus"/>
    <property type="evidence" value="ECO:0007669"/>
    <property type="project" value="InterPro"/>
</dbReference>
<dbReference type="EMBL" id="RDQH01000341">
    <property type="protein sequence ID" value="RXH74777.1"/>
    <property type="molecule type" value="Genomic_DNA"/>
</dbReference>
<dbReference type="FunFam" id="2.40.50.140:FF:000117">
    <property type="entry name" value="Replication protein A subunit"/>
    <property type="match status" value="1"/>
</dbReference>
<keyword evidence="2" id="KW-1133">Transmembrane helix</keyword>
<reference evidence="4 5" key="1">
    <citation type="submission" date="2018-10" db="EMBL/GenBank/DDBJ databases">
        <title>A high-quality apple genome assembly.</title>
        <authorList>
            <person name="Hu J."/>
        </authorList>
    </citation>
    <scope>NUCLEOTIDE SEQUENCE [LARGE SCALE GENOMIC DNA]</scope>
    <source>
        <strain evidence="5">cv. HFTH1</strain>
        <tissue evidence="4">Young leaf</tissue>
    </source>
</reference>
<sequence>MPVNLTPNAIAAVIGGDLNLKPLVQVVDIKLIGTQERYRFMVSDGVSSQHAMISSQLNDRIKTNRVQIGSVVQLTEYICTVLQNRQVIVVLNMETIILNCDIIGNPKPYGAPNSDTPNALPNGSFQQSASNRSKLDTPTTAPMITTATTPPAAILSKKFFREGETPEAASATSGITIEAVSAAAVIPVTAFSFNEALTRSLPLDFDAAGASAFEGLSGSGSGLKKHPAEDWILFWVALVNGMAIVTAVVDAIFSL</sequence>
<dbReference type="InterPro" id="IPR007199">
    <property type="entry name" value="Rep_factor-A_N"/>
</dbReference>
<gene>
    <name evidence="4" type="ORF">DVH24_029498</name>
</gene>
<keyword evidence="2" id="KW-0812">Transmembrane</keyword>
<dbReference type="Proteomes" id="UP000290289">
    <property type="component" value="Chromosome 15"/>
</dbReference>
<feature type="compositionally biased region" description="Polar residues" evidence="1">
    <location>
        <begin position="113"/>
        <end position="132"/>
    </location>
</feature>
<dbReference type="GO" id="GO:0006260">
    <property type="term" value="P:DNA replication"/>
    <property type="evidence" value="ECO:0007669"/>
    <property type="project" value="InterPro"/>
</dbReference>
<dbReference type="AlphaFoldDB" id="A0A498HYV1"/>
<keyword evidence="2" id="KW-0472">Membrane</keyword>
<dbReference type="Gene3D" id="2.40.50.140">
    <property type="entry name" value="Nucleic acid-binding proteins"/>
    <property type="match status" value="1"/>
</dbReference>
<evidence type="ECO:0000256" key="2">
    <source>
        <dbReference type="SAM" id="Phobius"/>
    </source>
</evidence>
<dbReference type="Pfam" id="PF04057">
    <property type="entry name" value="Rep-A_N"/>
    <property type="match status" value="1"/>
</dbReference>
<evidence type="ECO:0000313" key="5">
    <source>
        <dbReference type="Proteomes" id="UP000290289"/>
    </source>
</evidence>